<reference evidence="2 3" key="1">
    <citation type="submission" date="2016-08" db="EMBL/GenBank/DDBJ databases">
        <title>Draft genome sequence of Candidatus Piscirickettsia litoralis, from seawater.</title>
        <authorList>
            <person name="Wan X."/>
            <person name="Lee A.J."/>
            <person name="Hou S."/>
            <person name="Donachie S.P."/>
        </authorList>
    </citation>
    <scope>NUCLEOTIDE SEQUENCE [LARGE SCALE GENOMIC DNA]</scope>
    <source>
        <strain evidence="2 3">Y2</strain>
    </source>
</reference>
<protein>
    <recommendedName>
        <fullName evidence="4">Type IV secretion protein IcmC</fullName>
    </recommendedName>
</protein>
<feature type="transmembrane region" description="Helical" evidence="1">
    <location>
        <begin position="271"/>
        <end position="291"/>
    </location>
</feature>
<evidence type="ECO:0008006" key="4">
    <source>
        <dbReference type="Google" id="ProtNLM"/>
    </source>
</evidence>
<comment type="caution">
    <text evidence="2">The sequence shown here is derived from an EMBL/GenBank/DDBJ whole genome shotgun (WGS) entry which is preliminary data.</text>
</comment>
<proteinExistence type="predicted"/>
<feature type="transmembrane region" description="Helical" evidence="1">
    <location>
        <begin position="141"/>
        <end position="170"/>
    </location>
</feature>
<gene>
    <name evidence="2" type="ORF">BGC07_15225</name>
</gene>
<accession>A0ABX3A202</accession>
<evidence type="ECO:0000313" key="3">
    <source>
        <dbReference type="Proteomes" id="UP000094329"/>
    </source>
</evidence>
<evidence type="ECO:0000313" key="2">
    <source>
        <dbReference type="EMBL" id="ODN41470.1"/>
    </source>
</evidence>
<dbReference type="EMBL" id="MDTU01000002">
    <property type="protein sequence ID" value="ODN41470.1"/>
    <property type="molecule type" value="Genomic_DNA"/>
</dbReference>
<keyword evidence="1" id="KW-1133">Transmembrane helix</keyword>
<feature type="transmembrane region" description="Helical" evidence="1">
    <location>
        <begin position="191"/>
        <end position="208"/>
    </location>
</feature>
<organism evidence="2 3">
    <name type="scientific">Piscirickettsia litoralis</name>
    <dbReference type="NCBI Taxonomy" id="1891921"/>
    <lineage>
        <taxon>Bacteria</taxon>
        <taxon>Pseudomonadati</taxon>
        <taxon>Pseudomonadota</taxon>
        <taxon>Gammaproteobacteria</taxon>
        <taxon>Thiotrichales</taxon>
        <taxon>Piscirickettsiaceae</taxon>
        <taxon>Piscirickettsia</taxon>
    </lineage>
</organism>
<sequence length="338" mass="36718">MNTFRAKELRLLSVIILVQLLSQYAYASGGEIATNFNQVSENWQLTLTNISIFVEFITALSGVVLVIFGLLQLRQGQTAQGGQQQTTKVGIAYLTIGGCLLAIGAITVVLANSVNSSDVSQGVESLHNAQASAPITIYDNIIYYLLMPFLHLIDVVGPVIGLITLCVGIYRLRCHANPQMMTMQRRSPMATGFYFFVGSVLLFPFYLIEALSGSMFQTPQILQQYCGSSSGEEFLSYFSTLQSSSLITFSDGTFQCVPVSASSTSDGLLKLVYAILFVVGFISFLRGVFLLTRLGEHTGGPDASMSKTVAHILAGMCAINANVLFDIMCNTYHTIIKL</sequence>
<keyword evidence="1" id="KW-0472">Membrane</keyword>
<dbReference type="Proteomes" id="UP000094329">
    <property type="component" value="Unassembled WGS sequence"/>
</dbReference>
<keyword evidence="1" id="KW-0812">Transmembrane</keyword>
<feature type="transmembrane region" description="Helical" evidence="1">
    <location>
        <begin position="51"/>
        <end position="71"/>
    </location>
</feature>
<keyword evidence="3" id="KW-1185">Reference proteome</keyword>
<evidence type="ECO:0000256" key="1">
    <source>
        <dbReference type="SAM" id="Phobius"/>
    </source>
</evidence>
<name>A0ABX3A202_9GAMM</name>
<feature type="transmembrane region" description="Helical" evidence="1">
    <location>
        <begin position="91"/>
        <end position="111"/>
    </location>
</feature>